<dbReference type="PROSITE" id="PS50020">
    <property type="entry name" value="WW_DOMAIN_2"/>
    <property type="match status" value="1"/>
</dbReference>
<dbReference type="Pfam" id="PF26639">
    <property type="entry name" value="Het-6_barrel"/>
    <property type="match status" value="1"/>
</dbReference>
<sequence>MAPYTYQPLNESARETRIMVLHPGLLTDELCVSLETVVLANSEDSEESEESEDSEQSEDSEESAGSEELEGGANNSEHVNDGDSADGANVDDGLDYSDPDPDHTGNSASECPVEDQDDSGNDHDDTEDESPRPRFEALSYAWGSRDYPSVLKIVDECGEAGTIAITKNLAEALPYLRLADKERRLWIDAVCVNQQDIVERSSQVKLMASIFGQAELVIAWIGLESSDSRVAFDYLVWVGTKVAVDWGGEKMSSTSEDHPGLADDYEYLKLSGAEYDATYYIFNRPWFRRLWVKQEIQLARTARLMCGSLVMDWTTFRNAVYCFYGKHKAPTSSTEVAHSLMSMTLDYVYGVVHYTSEYITLGATLLAARFCICEDPLDRFYGLMSLVHSNERQNWNVQPDYTLSARRVYEEATYSYMDAYKNLQLLRYCDIGNKGHFPGLPTWVPNWNRLDTLAAPLTSMSADGNSRASLNRRQWQDSSILTCKGLNTGSVQTVFEFRYVKEDRQDLVIELRRLFSSLKTHLGHPEVNSEGSRSALRRVLAGGRLRDYYDPPRVDYPTEQAGKGAIDQLLDVTQADSDCLNELMMRQYDDYPVHVDYACAARAFFITDGGHLGIGPMALAEGDRLCVLLGCRVPLAIRPLQNGSSITYQVVGACYVDSLMAGEAILGPLPGSWRLVHKALGGGRVYPAFREAPTSATEWEDPRWRLLLGEDYQERLQVTHPGDGYRFTQEEQDILLGELTKKRGLEWTEFSFV</sequence>
<dbReference type="AlphaFoldDB" id="A0AAV9JWP0"/>
<dbReference type="InterPro" id="IPR001202">
    <property type="entry name" value="WW_dom"/>
</dbReference>
<evidence type="ECO:0000259" key="2">
    <source>
        <dbReference type="PROSITE" id="PS50020"/>
    </source>
</evidence>
<gene>
    <name evidence="3" type="ORF">LTR36_003010</name>
</gene>
<proteinExistence type="predicted"/>
<dbReference type="PANTHER" id="PTHR24148:SF82">
    <property type="entry name" value="HETEROKARYON INCOMPATIBILITY DOMAIN-CONTAINING PROTEIN"/>
    <property type="match status" value="1"/>
</dbReference>
<evidence type="ECO:0000313" key="3">
    <source>
        <dbReference type="EMBL" id="KAK4550043.1"/>
    </source>
</evidence>
<feature type="region of interest" description="Disordered" evidence="1">
    <location>
        <begin position="40"/>
        <end position="134"/>
    </location>
</feature>
<comment type="caution">
    <text evidence="3">The sequence shown here is derived from an EMBL/GenBank/DDBJ whole genome shotgun (WGS) entry which is preliminary data.</text>
</comment>
<accession>A0AAV9JWP0</accession>
<dbReference type="InterPro" id="IPR052895">
    <property type="entry name" value="HetReg/Transcr_Mod"/>
</dbReference>
<feature type="compositionally biased region" description="Acidic residues" evidence="1">
    <location>
        <begin position="43"/>
        <end position="70"/>
    </location>
</feature>
<reference evidence="3 4" key="1">
    <citation type="submission" date="2021-11" db="EMBL/GenBank/DDBJ databases">
        <title>Black yeast isolated from Biological Soil Crust.</title>
        <authorList>
            <person name="Kurbessoian T."/>
        </authorList>
    </citation>
    <scope>NUCLEOTIDE SEQUENCE [LARGE SCALE GENOMIC DNA]</scope>
    <source>
        <strain evidence="3 4">CCFEE 5522</strain>
    </source>
</reference>
<keyword evidence="4" id="KW-1185">Reference proteome</keyword>
<dbReference type="Pfam" id="PF06985">
    <property type="entry name" value="HET"/>
    <property type="match status" value="1"/>
</dbReference>
<feature type="domain" description="WW" evidence="2">
    <location>
        <begin position="667"/>
        <end position="704"/>
    </location>
</feature>
<dbReference type="InterPro" id="IPR010730">
    <property type="entry name" value="HET"/>
</dbReference>
<evidence type="ECO:0000313" key="4">
    <source>
        <dbReference type="Proteomes" id="UP001324427"/>
    </source>
</evidence>
<feature type="compositionally biased region" description="Acidic residues" evidence="1">
    <location>
        <begin position="112"/>
        <end position="128"/>
    </location>
</feature>
<dbReference type="EMBL" id="JAVFHQ010000002">
    <property type="protein sequence ID" value="KAK4550043.1"/>
    <property type="molecule type" value="Genomic_DNA"/>
</dbReference>
<evidence type="ECO:0000256" key="1">
    <source>
        <dbReference type="SAM" id="MobiDB-lite"/>
    </source>
</evidence>
<organism evidence="3 4">
    <name type="scientific">Oleoguttula mirabilis</name>
    <dbReference type="NCBI Taxonomy" id="1507867"/>
    <lineage>
        <taxon>Eukaryota</taxon>
        <taxon>Fungi</taxon>
        <taxon>Dikarya</taxon>
        <taxon>Ascomycota</taxon>
        <taxon>Pezizomycotina</taxon>
        <taxon>Dothideomycetes</taxon>
        <taxon>Dothideomycetidae</taxon>
        <taxon>Mycosphaerellales</taxon>
        <taxon>Teratosphaeriaceae</taxon>
        <taxon>Oleoguttula</taxon>
    </lineage>
</organism>
<name>A0AAV9JWP0_9PEZI</name>
<dbReference type="Proteomes" id="UP001324427">
    <property type="component" value="Unassembled WGS sequence"/>
</dbReference>
<dbReference type="PANTHER" id="PTHR24148">
    <property type="entry name" value="ANKYRIN REPEAT DOMAIN-CONTAINING PROTEIN 39 HOMOLOG-RELATED"/>
    <property type="match status" value="1"/>
</dbReference>
<protein>
    <recommendedName>
        <fullName evidence="2">WW domain-containing protein</fullName>
    </recommendedName>
</protein>